<dbReference type="RefSeq" id="XP_014159630.1">
    <property type="nucleotide sequence ID" value="XM_014304155.1"/>
</dbReference>
<dbReference type="AlphaFoldDB" id="A0A0L0GBU9"/>
<proteinExistence type="predicted"/>
<dbReference type="EMBL" id="KQ241687">
    <property type="protein sequence ID" value="KNC85728.1"/>
    <property type="molecule type" value="Genomic_DNA"/>
</dbReference>
<name>A0A0L0GBU9_9EUKA</name>
<dbReference type="GeneID" id="25902606"/>
<sequence length="183" mass="20779">MNTTIESYVENSNASLFLTDDPHRPNAGALLFKNSQWTHTFLQSWINLQGYAVDDNGALWNNILLNSFPDYDNRCGSIKVKKHIGLLSSCYNNELDSRGYVYGKRELPHVFLIGPHSKLRGLHFYEKFPSRKKENLFQDGDFLKHSKTQSNFSSLGTVCGPIQPELTYSEIPAAAFRNNDSSQ</sequence>
<dbReference type="Proteomes" id="UP000054560">
    <property type="component" value="Unassembled WGS sequence"/>
</dbReference>
<accession>A0A0L0GBU9</accession>
<evidence type="ECO:0000313" key="1">
    <source>
        <dbReference type="EMBL" id="KNC85728.1"/>
    </source>
</evidence>
<evidence type="ECO:0000313" key="2">
    <source>
        <dbReference type="Proteomes" id="UP000054560"/>
    </source>
</evidence>
<gene>
    <name evidence="1" type="ORF">SARC_02102</name>
</gene>
<organism evidence="1 2">
    <name type="scientific">Sphaeroforma arctica JP610</name>
    <dbReference type="NCBI Taxonomy" id="667725"/>
    <lineage>
        <taxon>Eukaryota</taxon>
        <taxon>Ichthyosporea</taxon>
        <taxon>Ichthyophonida</taxon>
        <taxon>Sphaeroforma</taxon>
    </lineage>
</organism>
<keyword evidence="2" id="KW-1185">Reference proteome</keyword>
<reference evidence="1 2" key="1">
    <citation type="submission" date="2011-02" db="EMBL/GenBank/DDBJ databases">
        <title>The Genome Sequence of Sphaeroforma arctica JP610.</title>
        <authorList>
            <consortium name="The Broad Institute Genome Sequencing Platform"/>
            <person name="Russ C."/>
            <person name="Cuomo C."/>
            <person name="Young S.K."/>
            <person name="Zeng Q."/>
            <person name="Gargeya S."/>
            <person name="Alvarado L."/>
            <person name="Berlin A."/>
            <person name="Chapman S.B."/>
            <person name="Chen Z."/>
            <person name="Freedman E."/>
            <person name="Gellesch M."/>
            <person name="Goldberg J."/>
            <person name="Griggs A."/>
            <person name="Gujja S."/>
            <person name="Heilman E."/>
            <person name="Heiman D."/>
            <person name="Howarth C."/>
            <person name="Mehta T."/>
            <person name="Neiman D."/>
            <person name="Pearson M."/>
            <person name="Roberts A."/>
            <person name="Saif S."/>
            <person name="Shea T."/>
            <person name="Shenoy N."/>
            <person name="Sisk P."/>
            <person name="Stolte C."/>
            <person name="Sykes S."/>
            <person name="White J."/>
            <person name="Yandava C."/>
            <person name="Burger G."/>
            <person name="Gray M.W."/>
            <person name="Holland P.W.H."/>
            <person name="King N."/>
            <person name="Lang F.B.F."/>
            <person name="Roger A.J."/>
            <person name="Ruiz-Trillo I."/>
            <person name="Haas B."/>
            <person name="Nusbaum C."/>
            <person name="Birren B."/>
        </authorList>
    </citation>
    <scope>NUCLEOTIDE SEQUENCE [LARGE SCALE GENOMIC DNA]</scope>
    <source>
        <strain evidence="1 2">JP610</strain>
    </source>
</reference>
<protein>
    <submittedName>
        <fullName evidence="1">Uncharacterized protein</fullName>
    </submittedName>
</protein>